<dbReference type="RefSeq" id="WP_166508576.1">
    <property type="nucleotide sequence ID" value="NZ_CP043026.1"/>
</dbReference>
<dbReference type="AlphaFoldDB" id="A0A5B9Y5I4"/>
<dbReference type="Proteomes" id="UP000323144">
    <property type="component" value="Chromosome"/>
</dbReference>
<reference evidence="14 15" key="1">
    <citation type="submission" date="2019-08" db="EMBL/GenBank/DDBJ databases">
        <title>Complete genome sequence of Spiroplasma chinense CCH (DSM 19755).</title>
        <authorList>
            <person name="Shen H.-Y."/>
            <person name="Lin Y.-C."/>
            <person name="Chou L."/>
            <person name="Kuo C.-H."/>
        </authorList>
    </citation>
    <scope>NUCLEOTIDE SEQUENCE [LARGE SCALE GENOMIC DNA]</scope>
    <source>
        <strain evidence="14 15">CCH</strain>
    </source>
</reference>
<dbReference type="GO" id="GO:0008408">
    <property type="term" value="F:3'-5' exonuclease activity"/>
    <property type="evidence" value="ECO:0007669"/>
    <property type="project" value="InterPro"/>
</dbReference>
<dbReference type="CDD" id="cd04485">
    <property type="entry name" value="DnaE_OBF"/>
    <property type="match status" value="1"/>
</dbReference>
<dbReference type="GO" id="GO:0003676">
    <property type="term" value="F:nucleic acid binding"/>
    <property type="evidence" value="ECO:0007669"/>
    <property type="project" value="InterPro"/>
</dbReference>
<dbReference type="Pfam" id="PF17657">
    <property type="entry name" value="DNA_pol3_finger"/>
    <property type="match status" value="1"/>
</dbReference>
<feature type="domain" description="OB" evidence="9">
    <location>
        <begin position="924"/>
        <end position="982"/>
    </location>
</feature>
<dbReference type="Pfam" id="PF02811">
    <property type="entry name" value="PHP"/>
    <property type="match status" value="1"/>
</dbReference>
<evidence type="ECO:0000256" key="3">
    <source>
        <dbReference type="ARBA" id="ARBA00012417"/>
    </source>
</evidence>
<dbReference type="InterPro" id="IPR004365">
    <property type="entry name" value="NA-bd_OB_tRNA"/>
</dbReference>
<dbReference type="GO" id="GO:0005737">
    <property type="term" value="C:cytoplasm"/>
    <property type="evidence" value="ECO:0007669"/>
    <property type="project" value="UniProtKB-SubCell"/>
</dbReference>
<organism evidence="14 15">
    <name type="scientific">Spiroplasma chinense</name>
    <dbReference type="NCBI Taxonomy" id="216932"/>
    <lineage>
        <taxon>Bacteria</taxon>
        <taxon>Bacillati</taxon>
        <taxon>Mycoplasmatota</taxon>
        <taxon>Mollicutes</taxon>
        <taxon>Entomoplasmatales</taxon>
        <taxon>Spiroplasmataceae</taxon>
        <taxon>Spiroplasma</taxon>
    </lineage>
</organism>
<dbReference type="GO" id="GO:0006260">
    <property type="term" value="P:DNA replication"/>
    <property type="evidence" value="ECO:0007669"/>
    <property type="project" value="UniProtKB-KW"/>
</dbReference>
<dbReference type="Pfam" id="PF07733">
    <property type="entry name" value="DNA_pol3_alpha"/>
    <property type="match status" value="1"/>
</dbReference>
<comment type="subcellular location">
    <subcellularLocation>
        <location evidence="1">Cytoplasm</location>
    </subcellularLocation>
</comment>
<dbReference type="InterPro" id="IPR011708">
    <property type="entry name" value="DNA_pol3_alpha_NTPase_dom"/>
</dbReference>
<evidence type="ECO:0000256" key="1">
    <source>
        <dbReference type="ARBA" id="ARBA00004496"/>
    </source>
</evidence>
<feature type="domain" description="DNA polymerase III alpha subunit finger" evidence="13">
    <location>
        <begin position="510"/>
        <end position="672"/>
    </location>
</feature>
<gene>
    <name evidence="14" type="primary">dnaE</name>
    <name evidence="14" type="ORF">SCHIN_v1c10170</name>
</gene>
<dbReference type="GO" id="GO:0003887">
    <property type="term" value="F:DNA-directed DNA polymerase activity"/>
    <property type="evidence" value="ECO:0007669"/>
    <property type="project" value="UniProtKB-KW"/>
</dbReference>
<evidence type="ECO:0000259" key="13">
    <source>
        <dbReference type="Pfam" id="PF17657"/>
    </source>
</evidence>
<dbReference type="CDD" id="cd07431">
    <property type="entry name" value="PHP_PolIIIA"/>
    <property type="match status" value="1"/>
</dbReference>
<dbReference type="Gene3D" id="1.10.10.1600">
    <property type="entry name" value="Bacterial DNA polymerase III alpha subunit, thumb domain"/>
    <property type="match status" value="1"/>
</dbReference>
<dbReference type="KEGG" id="schi:SCHIN_v1c10170"/>
<accession>A0A5B9Y5I4</accession>
<keyword evidence="6" id="KW-0235">DNA replication</keyword>
<dbReference type="InterPro" id="IPR041931">
    <property type="entry name" value="DNA_pol3_alpha_thumb_dom"/>
</dbReference>
<sequence>MKYSSLVNVQSCYNFLKSVIKPEDYVGFLQKNEIKVGFYSDLYSMYGAAEFAKLASSRGVKPIIGAAFDVSFGRIILYAKNNKGFKRISYLSSSVLNEDKIDLQKLEQEIFTKAGDDVFVIFISSVENLDNYKDKLKKVFNDNLFFGITKTNFHFFKNESNLIFANEVNYLYEDDYFQYKVLRAIGEAKLLTETENIEKNFYVSNAQMQNYIDVQKHNENISKIIEQVEDDVINDNQVHFIKFKDAKNDSSSTYIEKLCKNKLVELGLSENQQYSERLVYELEVIKKMGFEDYFLIVSDMINAAEEKNILVGPGRGSASGSLVSYLLNITKLDPIKWDLLFERFLNVDRITLPDIDIDFEDERREEVLEYLYKKYGREHFATITTFQTIGIKNAIRDCGRVFDLPNDDVTHMTRLIGDKNVKDLDKALEESRNLTKYKEKYPQVFEVIKKIIGLPRQTGTHAAGVVFCDVPLWEVVPTKVGINGILQTQFSMNFLEEIGLIKTDILGLRNLSIIQQVISSVEKLNQTKIDLKSLPLNDKDTFELLRNRQTSGIFQLESQGMTEVLTSMKVNSIEDIAVTSALFRPGPQENIPTYIARKNDNNREFSIDKSLTDILGDTYGIIVYQEQVMKILQKVANFELSKADIVRRAIGKKDQKLMAEFKKEFVQGALENKYNEGRANELWHYIEKFAEYGFNKSHAIAYSIISYWMAYLKTHFKAEFYCALLNGSIKNEVKTSQYLYEIKTAGIRMNGPSIKNPNSTYYYGNQMINMPLNVIKGIGQDLVKTIRAIHKKAKNAFESFAKVVAILVSEGLTDKKFEALAYAGAFDAYGYSRKDLANNQKEIFNLAQILKYSSTKDLEVDLPIKKDKPELIASYEKEFFGFYVTTHPLSIFRQKMLNSEKLLYLSSLQREDITCDVFVTVDNIVTKTDKNGGQMCFLDVSDETGSIMVTIFASTFEKIKSQIEISQNIIIKVKTQLYNNKISALLIDFKKTIK</sequence>
<evidence type="ECO:0000256" key="2">
    <source>
        <dbReference type="ARBA" id="ARBA00009496"/>
    </source>
</evidence>
<dbReference type="Pfam" id="PF14579">
    <property type="entry name" value="HHH_6"/>
    <property type="match status" value="1"/>
</dbReference>
<evidence type="ECO:0000313" key="15">
    <source>
        <dbReference type="Proteomes" id="UP000323144"/>
    </source>
</evidence>
<dbReference type="EMBL" id="CP043026">
    <property type="protein sequence ID" value="QEH62210.1"/>
    <property type="molecule type" value="Genomic_DNA"/>
</dbReference>
<proteinExistence type="inferred from homology"/>
<evidence type="ECO:0000259" key="12">
    <source>
        <dbReference type="Pfam" id="PF14579"/>
    </source>
</evidence>
<dbReference type="InterPro" id="IPR040982">
    <property type="entry name" value="DNA_pol3_finger"/>
</dbReference>
<evidence type="ECO:0000259" key="9">
    <source>
        <dbReference type="Pfam" id="PF01336"/>
    </source>
</evidence>
<keyword evidence="15" id="KW-1185">Reference proteome</keyword>
<dbReference type="InterPro" id="IPR004013">
    <property type="entry name" value="PHP_dom"/>
</dbReference>
<evidence type="ECO:0000256" key="6">
    <source>
        <dbReference type="ARBA" id="ARBA00022705"/>
    </source>
</evidence>
<dbReference type="Gene3D" id="3.20.20.140">
    <property type="entry name" value="Metal-dependent hydrolases"/>
    <property type="match status" value="1"/>
</dbReference>
<evidence type="ECO:0000256" key="7">
    <source>
        <dbReference type="ARBA" id="ARBA00022932"/>
    </source>
</evidence>
<evidence type="ECO:0000259" key="10">
    <source>
        <dbReference type="Pfam" id="PF02811"/>
    </source>
</evidence>
<protein>
    <recommendedName>
        <fullName evidence="3">DNA-directed DNA polymerase</fullName>
        <ecNumber evidence="3">2.7.7.7</ecNumber>
    </recommendedName>
</protein>
<dbReference type="PANTHER" id="PTHR32294:SF0">
    <property type="entry name" value="DNA POLYMERASE III SUBUNIT ALPHA"/>
    <property type="match status" value="1"/>
</dbReference>
<name>A0A5B9Y5I4_9MOLU</name>
<feature type="domain" description="Bacterial DNA polymerase III alpha subunit NTPase" evidence="11">
    <location>
        <begin position="254"/>
        <end position="507"/>
    </location>
</feature>
<evidence type="ECO:0000256" key="8">
    <source>
        <dbReference type="ARBA" id="ARBA00049244"/>
    </source>
</evidence>
<feature type="domain" description="DNA polymerase helix-hairpin-helix motif" evidence="12">
    <location>
        <begin position="746"/>
        <end position="836"/>
    </location>
</feature>
<keyword evidence="5" id="KW-0548">Nucleotidyltransferase</keyword>
<evidence type="ECO:0000256" key="4">
    <source>
        <dbReference type="ARBA" id="ARBA00022679"/>
    </source>
</evidence>
<dbReference type="EC" id="2.7.7.7" evidence="3"/>
<keyword evidence="7" id="KW-0239">DNA-directed DNA polymerase</keyword>
<dbReference type="Gene3D" id="1.10.150.870">
    <property type="match status" value="1"/>
</dbReference>
<dbReference type="InterPro" id="IPR004805">
    <property type="entry name" value="DnaE2/DnaE/PolC"/>
</dbReference>
<dbReference type="NCBIfam" id="TIGR00594">
    <property type="entry name" value="polc"/>
    <property type="match status" value="1"/>
</dbReference>
<dbReference type="InterPro" id="IPR029460">
    <property type="entry name" value="DNAPol_HHH"/>
</dbReference>
<comment type="similarity">
    <text evidence="2">Belongs to the DNA polymerase type-C family. DnaE subfamily.</text>
</comment>
<dbReference type="Pfam" id="PF01336">
    <property type="entry name" value="tRNA_anti-codon"/>
    <property type="match status" value="1"/>
</dbReference>
<keyword evidence="4" id="KW-0808">Transferase</keyword>
<feature type="domain" description="PHP" evidence="10">
    <location>
        <begin position="9"/>
        <end position="117"/>
    </location>
</feature>
<evidence type="ECO:0000256" key="5">
    <source>
        <dbReference type="ARBA" id="ARBA00022695"/>
    </source>
</evidence>
<comment type="catalytic activity">
    <reaction evidence="8">
        <text>DNA(n) + a 2'-deoxyribonucleoside 5'-triphosphate = DNA(n+1) + diphosphate</text>
        <dbReference type="Rhea" id="RHEA:22508"/>
        <dbReference type="Rhea" id="RHEA-COMP:17339"/>
        <dbReference type="Rhea" id="RHEA-COMP:17340"/>
        <dbReference type="ChEBI" id="CHEBI:33019"/>
        <dbReference type="ChEBI" id="CHEBI:61560"/>
        <dbReference type="ChEBI" id="CHEBI:173112"/>
        <dbReference type="EC" id="2.7.7.7"/>
    </reaction>
</comment>
<evidence type="ECO:0000313" key="14">
    <source>
        <dbReference type="EMBL" id="QEH62210.1"/>
    </source>
</evidence>
<evidence type="ECO:0000259" key="11">
    <source>
        <dbReference type="Pfam" id="PF07733"/>
    </source>
</evidence>
<dbReference type="PANTHER" id="PTHR32294">
    <property type="entry name" value="DNA POLYMERASE III SUBUNIT ALPHA"/>
    <property type="match status" value="1"/>
</dbReference>